<evidence type="ECO:0000256" key="1">
    <source>
        <dbReference type="SAM" id="Phobius"/>
    </source>
</evidence>
<name>A0A0M2EHN9_BACIA</name>
<dbReference type="EMBL" id="CP043404">
    <property type="protein sequence ID" value="QEK64226.1"/>
    <property type="molecule type" value="Genomic_DNA"/>
</dbReference>
<reference evidence="3" key="3">
    <citation type="submission" date="2019-08" db="EMBL/GenBank/DDBJ databases">
        <authorList>
            <person name="Park J.M."/>
            <person name="Hong C.E."/>
            <person name="Jo S.H."/>
        </authorList>
    </citation>
    <scope>NUCLEOTIDE SEQUENCE</scope>
    <source>
        <strain evidence="3">PgKB20</strain>
    </source>
</reference>
<dbReference type="KEGG" id="bsaf:BSL056_15820"/>
<proteinExistence type="predicted"/>
<keyword evidence="1" id="KW-1133">Transmembrane helix</keyword>
<dbReference type="AlphaFoldDB" id="A0A0M2EHN9"/>
<keyword evidence="1" id="KW-0812">Transmembrane</keyword>
<dbReference type="PATRIC" id="fig|561879.6.peg.3761"/>
<evidence type="ECO:0000313" key="3">
    <source>
        <dbReference type="EMBL" id="QEK64226.1"/>
    </source>
</evidence>
<evidence type="ECO:0000313" key="2">
    <source>
        <dbReference type="EMBL" id="APT45508.1"/>
    </source>
</evidence>
<dbReference type="Proteomes" id="UP000185426">
    <property type="component" value="Chromosome"/>
</dbReference>
<keyword evidence="1" id="KW-0472">Membrane</keyword>
<feature type="transmembrane region" description="Helical" evidence="1">
    <location>
        <begin position="51"/>
        <end position="71"/>
    </location>
</feature>
<dbReference type="RefSeq" id="WP_024423289.1">
    <property type="nucleotide sequence ID" value="NZ_AUYP01000007.1"/>
</dbReference>
<keyword evidence="5" id="KW-1185">Reference proteome</keyword>
<organism evidence="2 4">
    <name type="scientific">Bacillus safensis</name>
    <dbReference type="NCBI Taxonomy" id="561879"/>
    <lineage>
        <taxon>Bacteria</taxon>
        <taxon>Bacillati</taxon>
        <taxon>Bacillota</taxon>
        <taxon>Bacilli</taxon>
        <taxon>Bacillales</taxon>
        <taxon>Bacillaceae</taxon>
        <taxon>Bacillus</taxon>
    </lineage>
</organism>
<feature type="transmembrane region" description="Helical" evidence="1">
    <location>
        <begin position="7"/>
        <end position="31"/>
    </location>
</feature>
<reference evidence="3 5" key="2">
    <citation type="journal article" date="2018" name="Plant Biotechnol. Rep.">
        <title>Diversity and antifungal activity of endophytic bacteria associated with Panax ginseng seedlings.</title>
        <authorList>
            <person name="Park J.M."/>
            <person name="Hong C.E."/>
            <person name="Jo S.H."/>
        </authorList>
    </citation>
    <scope>NUCLEOTIDE SEQUENCE [LARGE SCALE GENOMIC DNA]</scope>
    <source>
        <strain evidence="3 5">PgKB20</strain>
    </source>
</reference>
<dbReference type="InterPro" id="IPR058887">
    <property type="entry name" value="YuzI-like"/>
</dbReference>
<gene>
    <name evidence="2" type="ORF">BSA145_05950</name>
    <name evidence="3" type="ORF">FX981_02469</name>
</gene>
<protein>
    <submittedName>
        <fullName evidence="2">Uncharacterized protein</fullName>
    </submittedName>
</protein>
<dbReference type="GeneID" id="61769231"/>
<dbReference type="EMBL" id="CP015607">
    <property type="protein sequence ID" value="APT45508.1"/>
    <property type="molecule type" value="Genomic_DNA"/>
</dbReference>
<accession>A0A0M2EHN9</accession>
<sequence length="74" mass="8447">MSFVQKTVLLFIGVHFLSSAVILLVFDLNAVNHFMNDFSWLHFFQDLYGTGTFYTACLGVFFFFIGAVIPLKKT</sequence>
<dbReference type="Proteomes" id="UP000325032">
    <property type="component" value="Chromosome"/>
</dbReference>
<evidence type="ECO:0000313" key="5">
    <source>
        <dbReference type="Proteomes" id="UP000325032"/>
    </source>
</evidence>
<evidence type="ECO:0000313" key="4">
    <source>
        <dbReference type="Proteomes" id="UP000185426"/>
    </source>
</evidence>
<dbReference type="Pfam" id="PF26135">
    <property type="entry name" value="YuzI"/>
    <property type="match status" value="1"/>
</dbReference>
<accession>A0A498TYJ5</accession>
<reference evidence="2 4" key="1">
    <citation type="submission" date="2016-05" db="EMBL/GenBank/DDBJ databases">
        <title>Complete Genome and Methylome Analysis of Psychrotrophic Bacterial Isolates from Antarctic Lake Untersee.</title>
        <authorList>
            <person name="Fomenkov A."/>
            <person name="Akimov V.N."/>
            <person name="Vasilyeva L.V."/>
            <person name="Andersen D."/>
            <person name="Vincze T."/>
            <person name="Roberts R.J."/>
        </authorList>
    </citation>
    <scope>NUCLEOTIDE SEQUENCE [LARGE SCALE GENOMIC DNA]</scope>
    <source>
        <strain evidence="2 4">U14-5</strain>
    </source>
</reference>